<evidence type="ECO:0000259" key="3">
    <source>
        <dbReference type="PROSITE" id="PS51186"/>
    </source>
</evidence>
<proteinExistence type="predicted"/>
<dbReference type="GO" id="GO:0003700">
    <property type="term" value="F:DNA-binding transcription factor activity"/>
    <property type="evidence" value="ECO:0007669"/>
    <property type="project" value="InterPro"/>
</dbReference>
<organism evidence="4 5">
    <name type="scientific">Cloacibacillus evryensis</name>
    <dbReference type="NCBI Taxonomy" id="508460"/>
    <lineage>
        <taxon>Bacteria</taxon>
        <taxon>Thermotogati</taxon>
        <taxon>Synergistota</taxon>
        <taxon>Synergistia</taxon>
        <taxon>Synergistales</taxon>
        <taxon>Synergistaceae</taxon>
        <taxon>Cloacibacillus</taxon>
    </lineage>
</organism>
<dbReference type="RefSeq" id="WP_008713473.1">
    <property type="nucleotide sequence ID" value="NZ_CABKQM010000008.1"/>
</dbReference>
<dbReference type="PANTHER" id="PTHR13947:SF37">
    <property type="entry name" value="LD18367P"/>
    <property type="match status" value="1"/>
</dbReference>
<keyword evidence="5" id="KW-1185">Reference proteome</keyword>
<dbReference type="Proteomes" id="UP001205919">
    <property type="component" value="Unassembled WGS sequence"/>
</dbReference>
<dbReference type="InterPro" id="IPR036388">
    <property type="entry name" value="WH-like_DNA-bd_sf"/>
</dbReference>
<protein>
    <submittedName>
        <fullName evidence="4">Helix-turn-helix domain-containing GNAT family N-acetyltransferase</fullName>
    </submittedName>
</protein>
<dbReference type="SUPFAM" id="SSF55729">
    <property type="entry name" value="Acyl-CoA N-acyltransferases (Nat)"/>
    <property type="match status" value="1"/>
</dbReference>
<sequence length="306" mass="35004">MDNKMDTITEIRAFNRFYTGVIGLLDRHILDSGYSLTEARVLLEIGRTKNCTANRLAGALGIDRSYMSRIVVKFEKDGLVTRAANKNDSRASDIRLTNEGRRVLRGLDERSNRQIERLISGLGEDERGKLRQAMRTIKKYLEAAPAGFSIRTFRETDVDYVIERQLSLYETERGFSSEIWQRYLREGVLALVDRFDPELDNIYILESAGAPAGCVAVTHTDAKTAQLRYFFLEPELRGLGAGQKLFDKALDFCRERGYHRAFLWTVSAQEAARRLYAAKGFKITETGENSEWGVPVLEERWDLELR</sequence>
<comment type="caution">
    <text evidence="4">The sequence shown here is derived from an EMBL/GenBank/DDBJ whole genome shotgun (WGS) entry which is preliminary data.</text>
</comment>
<dbReference type="PROSITE" id="PS50995">
    <property type="entry name" value="HTH_MARR_2"/>
    <property type="match status" value="1"/>
</dbReference>
<evidence type="ECO:0000259" key="2">
    <source>
        <dbReference type="PROSITE" id="PS50995"/>
    </source>
</evidence>
<evidence type="ECO:0000313" key="4">
    <source>
        <dbReference type="EMBL" id="MCQ4814786.1"/>
    </source>
</evidence>
<gene>
    <name evidence="4" type="ORF">NE630_10135</name>
</gene>
<dbReference type="GO" id="GO:0008080">
    <property type="term" value="F:N-acetyltransferase activity"/>
    <property type="evidence" value="ECO:0007669"/>
    <property type="project" value="InterPro"/>
</dbReference>
<feature type="domain" description="N-acetyltransferase" evidence="3">
    <location>
        <begin position="148"/>
        <end position="304"/>
    </location>
</feature>
<reference evidence="4 5" key="1">
    <citation type="submission" date="2022-06" db="EMBL/GenBank/DDBJ databases">
        <title>Isolation of gut microbiota from human fecal samples.</title>
        <authorList>
            <person name="Pamer E.G."/>
            <person name="Barat B."/>
            <person name="Waligurski E."/>
            <person name="Medina S."/>
            <person name="Paddock L."/>
            <person name="Mostad J."/>
        </authorList>
    </citation>
    <scope>NUCLEOTIDE SEQUENCE [LARGE SCALE GENOMIC DNA]</scope>
    <source>
        <strain evidence="4 5">DFI.9.90</strain>
    </source>
</reference>
<dbReference type="InterPro" id="IPR000182">
    <property type="entry name" value="GNAT_dom"/>
</dbReference>
<dbReference type="SMART" id="SM00347">
    <property type="entry name" value="HTH_MARR"/>
    <property type="match status" value="1"/>
</dbReference>
<dbReference type="CDD" id="cd04301">
    <property type="entry name" value="NAT_SF"/>
    <property type="match status" value="1"/>
</dbReference>
<dbReference type="PROSITE" id="PS51186">
    <property type="entry name" value="GNAT"/>
    <property type="match status" value="1"/>
</dbReference>
<evidence type="ECO:0000313" key="5">
    <source>
        <dbReference type="Proteomes" id="UP001205919"/>
    </source>
</evidence>
<dbReference type="InterPro" id="IPR016181">
    <property type="entry name" value="Acyl_CoA_acyltransferase"/>
</dbReference>
<dbReference type="Gene3D" id="3.40.630.30">
    <property type="match status" value="1"/>
</dbReference>
<dbReference type="InterPro" id="IPR050769">
    <property type="entry name" value="NAT_camello-type"/>
</dbReference>
<dbReference type="Pfam" id="PF12802">
    <property type="entry name" value="MarR_2"/>
    <property type="match status" value="1"/>
</dbReference>
<dbReference type="InterPro" id="IPR000835">
    <property type="entry name" value="HTH_MarR-typ"/>
</dbReference>
<evidence type="ECO:0000256" key="1">
    <source>
        <dbReference type="ARBA" id="ARBA00022679"/>
    </source>
</evidence>
<dbReference type="Gene3D" id="1.10.10.10">
    <property type="entry name" value="Winged helix-like DNA-binding domain superfamily/Winged helix DNA-binding domain"/>
    <property type="match status" value="1"/>
</dbReference>
<keyword evidence="1" id="KW-0808">Transferase</keyword>
<dbReference type="AlphaFoldDB" id="A0AAW5K4U4"/>
<dbReference type="SUPFAM" id="SSF46785">
    <property type="entry name" value="Winged helix' DNA-binding domain"/>
    <property type="match status" value="1"/>
</dbReference>
<dbReference type="PRINTS" id="PR00598">
    <property type="entry name" value="HTHMARR"/>
</dbReference>
<name>A0AAW5K4U4_9BACT</name>
<feature type="domain" description="HTH marR-type" evidence="2">
    <location>
        <begin position="1"/>
        <end position="139"/>
    </location>
</feature>
<dbReference type="Pfam" id="PF00583">
    <property type="entry name" value="Acetyltransf_1"/>
    <property type="match status" value="1"/>
</dbReference>
<dbReference type="PANTHER" id="PTHR13947">
    <property type="entry name" value="GNAT FAMILY N-ACETYLTRANSFERASE"/>
    <property type="match status" value="1"/>
</dbReference>
<dbReference type="InterPro" id="IPR036390">
    <property type="entry name" value="WH_DNA-bd_sf"/>
</dbReference>
<dbReference type="EMBL" id="JANFYT010000020">
    <property type="protein sequence ID" value="MCQ4814786.1"/>
    <property type="molecule type" value="Genomic_DNA"/>
</dbReference>
<accession>A0AAW5K4U4</accession>